<organism evidence="2">
    <name type="scientific">Noctiluca scintillans</name>
    <name type="common">Sea sparkle</name>
    <name type="synonym">Red tide dinoflagellate</name>
    <dbReference type="NCBI Taxonomy" id="2966"/>
    <lineage>
        <taxon>Eukaryota</taxon>
        <taxon>Sar</taxon>
        <taxon>Alveolata</taxon>
        <taxon>Dinophyceae</taxon>
        <taxon>Noctilucales</taxon>
        <taxon>Noctilucaceae</taxon>
        <taxon>Noctiluca</taxon>
    </lineage>
</organism>
<protein>
    <submittedName>
        <fullName evidence="2">Uncharacterized protein</fullName>
    </submittedName>
</protein>
<evidence type="ECO:0000256" key="1">
    <source>
        <dbReference type="SAM" id="MobiDB-lite"/>
    </source>
</evidence>
<feature type="compositionally biased region" description="Basic and acidic residues" evidence="1">
    <location>
        <begin position="345"/>
        <end position="354"/>
    </location>
</feature>
<name>A0A7S0ZZV7_NOCSC</name>
<evidence type="ECO:0000313" key="2">
    <source>
        <dbReference type="EMBL" id="CAD8837260.1"/>
    </source>
</evidence>
<proteinExistence type="predicted"/>
<dbReference type="AlphaFoldDB" id="A0A7S0ZZV7"/>
<gene>
    <name evidence="2" type="ORF">NSCI0253_LOCUS11608</name>
</gene>
<feature type="region of interest" description="Disordered" evidence="1">
    <location>
        <begin position="281"/>
        <end position="441"/>
    </location>
</feature>
<reference evidence="2" key="1">
    <citation type="submission" date="2021-01" db="EMBL/GenBank/DDBJ databases">
        <authorList>
            <person name="Corre E."/>
            <person name="Pelletier E."/>
            <person name="Niang G."/>
            <person name="Scheremetjew M."/>
            <person name="Finn R."/>
            <person name="Kale V."/>
            <person name="Holt S."/>
            <person name="Cochrane G."/>
            <person name="Meng A."/>
            <person name="Brown T."/>
            <person name="Cohen L."/>
        </authorList>
    </citation>
    <scope>NUCLEOTIDE SEQUENCE</scope>
</reference>
<feature type="compositionally biased region" description="Polar residues" evidence="1">
    <location>
        <begin position="283"/>
        <end position="293"/>
    </location>
</feature>
<feature type="compositionally biased region" description="Low complexity" evidence="1">
    <location>
        <begin position="415"/>
        <end position="433"/>
    </location>
</feature>
<dbReference type="EMBL" id="HBFQ01016715">
    <property type="protein sequence ID" value="CAD8837260.1"/>
    <property type="molecule type" value="Transcribed_RNA"/>
</dbReference>
<accession>A0A7S0ZZV7</accession>
<sequence length="569" mass="58945">MGSVGQMADASVSDGQTLGKCCRVWLPDSVLPAGKDLHAAIEGDNRINFTHLRRKFPHVKFRLSGEASLSLPPWKRLQVVAICENPYDLEPVAVEVIDLAETACDIVSEKLGMGVEQVQDAFEAIRVEKHDTKLAAPMADPAASATAVLAAASVATAAAFAGRSTVSGLVGKAGARVLAAPPGATTKAAPPPAPTSLPAPVPVACPQPPPIGTQATTSVAASHGASTVPSAVIVIGDDPPGDAKRLRAAKSADAQTTGSASCGLVGLLQAADAANLDPVRVASQKQKSMTATKSAPPAPRSGTKPVEVPLTAAGNGSEGVSTSAACKVSDAQVRDNGNGVAGRTAPKDAVDVEKLPVVAPETDMPPPPSGRKRDNGVPETTPYSRRKRAKTGKLAPEEPTALETEPPAPREESDSSSQSSGSSSDSDFGLSSTSEEELPESKVSLAGAKLYKLGEPVCGVIASWVAGSQEPSPLAQRLDIDLRVTLDRCRDHAASFTDRTTVWRLSVAGRKGKARYAALSDYFTAKRRVGLAETPSYAVYIVPPDTAYLKELGLPMTKYILGLQVPWAD</sequence>